<proteinExistence type="predicted"/>
<feature type="transmembrane region" description="Helical" evidence="1">
    <location>
        <begin position="97"/>
        <end position="117"/>
    </location>
</feature>
<evidence type="ECO:0000313" key="4">
    <source>
        <dbReference type="Proteomes" id="UP000183758"/>
    </source>
</evidence>
<feature type="domain" description="Urease accessory protein UreH-like transmembrane" evidence="2">
    <location>
        <begin position="21"/>
        <end position="228"/>
    </location>
</feature>
<name>A0A1J5HKQ0_9BACT</name>
<dbReference type="Proteomes" id="UP000183758">
    <property type="component" value="Unassembled WGS sequence"/>
</dbReference>
<dbReference type="Pfam" id="PF13386">
    <property type="entry name" value="DsbD_2"/>
    <property type="match status" value="1"/>
</dbReference>
<dbReference type="PANTHER" id="PTHR31272:SF4">
    <property type="entry name" value="CYTOCHROME C-TYPE BIOGENESIS PROTEIN HI_1454-RELATED"/>
    <property type="match status" value="1"/>
</dbReference>
<evidence type="ECO:0000259" key="2">
    <source>
        <dbReference type="Pfam" id="PF13386"/>
    </source>
</evidence>
<evidence type="ECO:0000313" key="3">
    <source>
        <dbReference type="EMBL" id="OIP85011.1"/>
    </source>
</evidence>
<feature type="transmembrane region" description="Helical" evidence="1">
    <location>
        <begin position="173"/>
        <end position="196"/>
    </location>
</feature>
<evidence type="ECO:0000256" key="1">
    <source>
        <dbReference type="SAM" id="Phobius"/>
    </source>
</evidence>
<dbReference type="InterPro" id="IPR039447">
    <property type="entry name" value="UreH-like_TM_dom"/>
</dbReference>
<dbReference type="PANTHER" id="PTHR31272">
    <property type="entry name" value="CYTOCHROME C-TYPE BIOGENESIS PROTEIN HI_1454-RELATED"/>
    <property type="match status" value="1"/>
</dbReference>
<feature type="transmembrane region" description="Helical" evidence="1">
    <location>
        <begin position="20"/>
        <end position="46"/>
    </location>
</feature>
<keyword evidence="1" id="KW-0472">Membrane</keyword>
<dbReference type="AlphaFoldDB" id="A0A1J5HKQ0"/>
<feature type="transmembrane region" description="Helical" evidence="1">
    <location>
        <begin position="137"/>
        <end position="167"/>
    </location>
</feature>
<dbReference type="InterPro" id="IPR051790">
    <property type="entry name" value="Cytochrome_c-biogenesis_DsbD"/>
</dbReference>
<dbReference type="EMBL" id="MNZM01000040">
    <property type="protein sequence ID" value="OIP85011.1"/>
    <property type="molecule type" value="Genomic_DNA"/>
</dbReference>
<accession>A0A1J5HKQ0</accession>
<keyword evidence="1" id="KW-1133">Transmembrane helix</keyword>
<keyword evidence="1" id="KW-0812">Transmembrane</keyword>
<feature type="transmembrane region" description="Helical" evidence="1">
    <location>
        <begin position="217"/>
        <end position="239"/>
    </location>
</feature>
<gene>
    <name evidence="3" type="ORF">AUK04_01685</name>
</gene>
<sequence length="242" mass="27025">MDFTKTIYTAIENYNIPVLSAFLIGLLTSISPCPLATNITAIAYISKDIKKSKTTILNGLFYTLGRGISYTLLATFIFFGLSTFKVSRLFQGWGDRVLGPILIILGLIMFDVIKLNVKTNNARVEKLKEWISTKGYLGALLLGILFAFAFCPYSGVLFFGLLIPLILKSKEALLLPPFFALGTGLPVIFFSFIIAFSIKKMSKAFTVVSKIEKITRFIVASTFIIVGIYYLQYLLSYIIHLF</sequence>
<reference evidence="3 4" key="1">
    <citation type="journal article" date="2016" name="Environ. Microbiol.">
        <title>Genomic resolution of a cold subsurface aquifer community provides metabolic insights for novel microbes adapted to high CO concentrations.</title>
        <authorList>
            <person name="Probst A.J."/>
            <person name="Castelle C.J."/>
            <person name="Singh A."/>
            <person name="Brown C.T."/>
            <person name="Anantharaman K."/>
            <person name="Sharon I."/>
            <person name="Hug L.A."/>
            <person name="Burstein D."/>
            <person name="Emerson J.B."/>
            <person name="Thomas B.C."/>
            <person name="Banfield J.F."/>
        </authorList>
    </citation>
    <scope>NUCLEOTIDE SEQUENCE [LARGE SCALE GENOMIC DNA]</scope>
    <source>
        <strain evidence="3">CG2_30_33_16</strain>
    </source>
</reference>
<organism evidence="3 4">
    <name type="scientific">Candidatus Roizmanbacteria bacterium CG2_30_33_16</name>
    <dbReference type="NCBI Taxonomy" id="1805340"/>
    <lineage>
        <taxon>Bacteria</taxon>
        <taxon>Candidatus Roizmaniibacteriota</taxon>
    </lineage>
</organism>
<protein>
    <submittedName>
        <fullName evidence="3">Cytochrome C biogenesis protein</fullName>
    </submittedName>
</protein>
<dbReference type="NCBIfam" id="NF040495">
    <property type="entry name" value="tranport_ArsG"/>
    <property type="match status" value="1"/>
</dbReference>
<comment type="caution">
    <text evidence="3">The sequence shown here is derived from an EMBL/GenBank/DDBJ whole genome shotgun (WGS) entry which is preliminary data.</text>
</comment>